<evidence type="ECO:0000313" key="4">
    <source>
        <dbReference type="Proteomes" id="UP000192634"/>
    </source>
</evidence>
<dbReference type="SUPFAM" id="SSF56219">
    <property type="entry name" value="DNase I-like"/>
    <property type="match status" value="1"/>
</dbReference>
<reference evidence="3 4" key="1">
    <citation type="submission" date="2017-04" db="EMBL/GenBank/DDBJ databases">
        <authorList>
            <person name="Afonso C.L."/>
            <person name="Miller P.J."/>
            <person name="Scott M.A."/>
            <person name="Spackman E."/>
            <person name="Goraichik I."/>
            <person name="Dimitrov K.M."/>
            <person name="Suarez D.L."/>
            <person name="Swayne D.E."/>
        </authorList>
    </citation>
    <scope>NUCLEOTIDE SEQUENCE [LARGE SCALE GENOMIC DNA]</scope>
    <source>
        <strain evidence="3 4">CGMCC 1.12511</strain>
    </source>
</reference>
<feature type="domain" description="Endonuclease/exonuclease/phosphatase" evidence="2">
    <location>
        <begin position="11"/>
        <end position="240"/>
    </location>
</feature>
<name>A0A1W2DAU2_9MICO</name>
<dbReference type="EMBL" id="FWXN01000016">
    <property type="protein sequence ID" value="SMC94629.1"/>
    <property type="molecule type" value="Genomic_DNA"/>
</dbReference>
<dbReference type="Proteomes" id="UP000192634">
    <property type="component" value="Unassembled WGS sequence"/>
</dbReference>
<protein>
    <recommendedName>
        <fullName evidence="2">Endonuclease/exonuclease/phosphatase domain-containing protein</fullName>
    </recommendedName>
</protein>
<dbReference type="GO" id="GO:0003824">
    <property type="term" value="F:catalytic activity"/>
    <property type="evidence" value="ECO:0007669"/>
    <property type="project" value="InterPro"/>
</dbReference>
<accession>A0A1W2DAU2</accession>
<evidence type="ECO:0000259" key="2">
    <source>
        <dbReference type="Pfam" id="PF03372"/>
    </source>
</evidence>
<dbReference type="Pfam" id="PF03372">
    <property type="entry name" value="Exo_endo_phos"/>
    <property type="match status" value="1"/>
</dbReference>
<sequence length="262" mass="27470">MSDETPVATKRLTDRLTAVFDRLTTCGAAVIGLSEAGQVVQPAIREFARSNGYTTIAGGGLSARKGVSLLVHDSLKASDVSVSDELRSDNKIVGQWVGMVVEGLCAEPILVASVYNYCHHRAGLADSVAAAAHQVSAGAVIAGGDWNFSRTCDGTPEGNGCGTPAFQRLERELGLVNVLPVGPAGRPRETPSWPTHSGSSIPRMPRQLDQVFADAETARHLSVSVDGSNLRHHGKYLSDHAILAASIIPDGLTPSRGTSPGR</sequence>
<gene>
    <name evidence="3" type="ORF">SAMN06296429_11626</name>
</gene>
<feature type="region of interest" description="Disordered" evidence="1">
    <location>
        <begin position="184"/>
        <end position="203"/>
    </location>
</feature>
<dbReference type="AlphaFoldDB" id="A0A1W2DAU2"/>
<dbReference type="InterPro" id="IPR036691">
    <property type="entry name" value="Endo/exonu/phosph_ase_sf"/>
</dbReference>
<evidence type="ECO:0000256" key="1">
    <source>
        <dbReference type="SAM" id="MobiDB-lite"/>
    </source>
</evidence>
<evidence type="ECO:0000313" key="3">
    <source>
        <dbReference type="EMBL" id="SMC94629.1"/>
    </source>
</evidence>
<dbReference type="InterPro" id="IPR005135">
    <property type="entry name" value="Endo/exonuclease/phosphatase"/>
</dbReference>
<dbReference type="Gene3D" id="3.60.10.10">
    <property type="entry name" value="Endonuclease/exonuclease/phosphatase"/>
    <property type="match status" value="1"/>
</dbReference>
<organism evidence="3 4">
    <name type="scientific">Janibacter indicus</name>
    <dbReference type="NCBI Taxonomy" id="857417"/>
    <lineage>
        <taxon>Bacteria</taxon>
        <taxon>Bacillati</taxon>
        <taxon>Actinomycetota</taxon>
        <taxon>Actinomycetes</taxon>
        <taxon>Micrococcales</taxon>
        <taxon>Intrasporangiaceae</taxon>
        <taxon>Janibacter</taxon>
    </lineage>
</organism>
<proteinExistence type="predicted"/>
<dbReference type="RefSeq" id="WP_143445631.1">
    <property type="nucleotide sequence ID" value="NZ_FWXN01000016.1"/>
</dbReference>